<comment type="caution">
    <text evidence="2">The sequence shown here is derived from an EMBL/GenBank/DDBJ whole genome shotgun (WGS) entry which is preliminary data.</text>
</comment>
<feature type="compositionally biased region" description="Basic residues" evidence="1">
    <location>
        <begin position="214"/>
        <end position="228"/>
    </location>
</feature>
<keyword evidence="3" id="KW-1185">Reference proteome</keyword>
<evidence type="ECO:0000313" key="2">
    <source>
        <dbReference type="EMBL" id="KAF5833764.1"/>
    </source>
</evidence>
<protein>
    <submittedName>
        <fullName evidence="2">Uncharacterized protein</fullName>
    </submittedName>
</protein>
<evidence type="ECO:0000313" key="3">
    <source>
        <dbReference type="Proteomes" id="UP000815325"/>
    </source>
</evidence>
<feature type="region of interest" description="Disordered" evidence="1">
    <location>
        <begin position="187"/>
        <end position="228"/>
    </location>
</feature>
<name>A0ABQ7GGN8_DUNSA</name>
<evidence type="ECO:0000256" key="1">
    <source>
        <dbReference type="SAM" id="MobiDB-lite"/>
    </source>
</evidence>
<dbReference type="Proteomes" id="UP000815325">
    <property type="component" value="Unassembled WGS sequence"/>
</dbReference>
<dbReference type="EMBL" id="MU069792">
    <property type="protein sequence ID" value="KAF5833764.1"/>
    <property type="molecule type" value="Genomic_DNA"/>
</dbReference>
<proteinExistence type="predicted"/>
<gene>
    <name evidence="2" type="ORF">DUNSADRAFT_9788</name>
</gene>
<reference evidence="2" key="1">
    <citation type="submission" date="2017-08" db="EMBL/GenBank/DDBJ databases">
        <authorList>
            <person name="Polle J.E."/>
            <person name="Barry K."/>
            <person name="Cushman J."/>
            <person name="Schmutz J."/>
            <person name="Tran D."/>
            <person name="Hathwaick L.T."/>
            <person name="Yim W.C."/>
            <person name="Jenkins J."/>
            <person name="Mckie-Krisberg Z.M."/>
            <person name="Prochnik S."/>
            <person name="Lindquist E."/>
            <person name="Dockter R.B."/>
            <person name="Adam C."/>
            <person name="Molina H."/>
            <person name="Bunkerborg J."/>
            <person name="Jin E."/>
            <person name="Buchheim M."/>
            <person name="Magnuson J."/>
        </authorList>
    </citation>
    <scope>NUCLEOTIDE SEQUENCE</scope>
    <source>
        <strain evidence="2">CCAP 19/18</strain>
    </source>
</reference>
<organism evidence="2 3">
    <name type="scientific">Dunaliella salina</name>
    <name type="common">Green alga</name>
    <name type="synonym">Protococcus salinus</name>
    <dbReference type="NCBI Taxonomy" id="3046"/>
    <lineage>
        <taxon>Eukaryota</taxon>
        <taxon>Viridiplantae</taxon>
        <taxon>Chlorophyta</taxon>
        <taxon>core chlorophytes</taxon>
        <taxon>Chlorophyceae</taxon>
        <taxon>CS clade</taxon>
        <taxon>Chlamydomonadales</taxon>
        <taxon>Dunaliellaceae</taxon>
        <taxon>Dunaliella</taxon>
    </lineage>
</organism>
<feature type="compositionally biased region" description="Polar residues" evidence="1">
    <location>
        <begin position="187"/>
        <end position="199"/>
    </location>
</feature>
<feature type="region of interest" description="Disordered" evidence="1">
    <location>
        <begin position="80"/>
        <end position="116"/>
    </location>
</feature>
<accession>A0ABQ7GGN8</accession>
<sequence length="228" mass="24254">MVNRFENSCFPNLAAIQGPVGQNLVNKAKKEEHCVMLRTGHRVPTHVYSSKGGDVPLPDGLLYYRCNLGPRGTVLMHHPRMPAPPPAINATPKGSAGSSGEAGGGDGSSAPAAGSATPAAVALPPLNVPCPEVEAVIDICQTLPPPNSGRPIGTEVLLKFKGYCADLHAWFPYENAKEILDSRTSLSSEGASRPLTPSLTARCPALPWTEHPCPRKYRTRSHRRTGKP</sequence>